<keyword evidence="2" id="KW-1185">Reference proteome</keyword>
<dbReference type="Proteomes" id="UP000294498">
    <property type="component" value="Unassembled WGS sequence"/>
</dbReference>
<protein>
    <submittedName>
        <fullName evidence="1">Uncharacterized protein DUF4249</fullName>
    </submittedName>
</protein>
<evidence type="ECO:0000313" key="2">
    <source>
        <dbReference type="Proteomes" id="UP000294498"/>
    </source>
</evidence>
<proteinExistence type="predicted"/>
<organism evidence="1 2">
    <name type="scientific">Dinghuibacter silviterrae</name>
    <dbReference type="NCBI Taxonomy" id="1539049"/>
    <lineage>
        <taxon>Bacteria</taxon>
        <taxon>Pseudomonadati</taxon>
        <taxon>Bacteroidota</taxon>
        <taxon>Chitinophagia</taxon>
        <taxon>Chitinophagales</taxon>
        <taxon>Chitinophagaceae</taxon>
        <taxon>Dinghuibacter</taxon>
    </lineage>
</organism>
<dbReference type="InterPro" id="IPR025345">
    <property type="entry name" value="DUF4249"/>
</dbReference>
<reference evidence="1 2" key="1">
    <citation type="submission" date="2019-03" db="EMBL/GenBank/DDBJ databases">
        <title>Genomic Encyclopedia of Type Strains, Phase IV (KMG-IV): sequencing the most valuable type-strain genomes for metagenomic binning, comparative biology and taxonomic classification.</title>
        <authorList>
            <person name="Goeker M."/>
        </authorList>
    </citation>
    <scope>NUCLEOTIDE SEQUENCE [LARGE SCALE GENOMIC DNA]</scope>
    <source>
        <strain evidence="1 2">DSM 100059</strain>
    </source>
</reference>
<evidence type="ECO:0000313" key="1">
    <source>
        <dbReference type="EMBL" id="TDX00316.1"/>
    </source>
</evidence>
<dbReference type="RefSeq" id="WP_133991776.1">
    <property type="nucleotide sequence ID" value="NZ_SODV01000001.1"/>
</dbReference>
<dbReference type="Pfam" id="PF14054">
    <property type="entry name" value="DUF4249"/>
    <property type="match status" value="1"/>
</dbReference>
<dbReference type="OrthoDB" id="1062680at2"/>
<dbReference type="EMBL" id="SODV01000001">
    <property type="protein sequence ID" value="TDX00316.1"/>
    <property type="molecule type" value="Genomic_DNA"/>
</dbReference>
<accession>A0A4R8DR66</accession>
<dbReference type="PROSITE" id="PS51257">
    <property type="entry name" value="PROKAR_LIPOPROTEIN"/>
    <property type="match status" value="1"/>
</dbReference>
<sequence length="389" mass="43559">MKRFWIISAIFLAACVKPYSPKLNNPATGYLVVEGNINAGTGPSMLVLSRTVALTDTTVEVFEPGATVALEGSDGSSYAATAGTNGTYAFGALPLDTTKTYRLDIKTTEGSEYQSDYVHVIPNVPIDSVTFVPKGGDGMYVQVNTHNPRNDTRYYQWSYDETWEYHSAEFSSLRFDSTLDTVVARLPSQQIYTCWRTDSSSNILIYSTTKLSQDVVSGFPLTFIPQGDQRLGIRYSINVHQYALSADCYNYLLLMQSNTENLGSIFDPLPSNLKGNLHCLNNPSEPVIGFVNVSSDQPLRTFTGPPSFWQYQFVCIAQDTMVPFQPAWMYLWYFKGIRPNPYPRNYTDPPSGIYIPIAFGPGDTWTANHDYCIDCRLQGGTTTQPWFWQ</sequence>
<dbReference type="AlphaFoldDB" id="A0A4R8DR66"/>
<gene>
    <name evidence="1" type="ORF">EDB95_1337</name>
</gene>
<name>A0A4R8DR66_9BACT</name>
<comment type="caution">
    <text evidence="1">The sequence shown here is derived from an EMBL/GenBank/DDBJ whole genome shotgun (WGS) entry which is preliminary data.</text>
</comment>